<accession>C0P491</accession>
<feature type="region of interest" description="Disordered" evidence="1">
    <location>
        <begin position="214"/>
        <end position="248"/>
    </location>
</feature>
<organism evidence="2">
    <name type="scientific">Zea mays</name>
    <name type="common">Maize</name>
    <dbReference type="NCBI Taxonomy" id="4577"/>
    <lineage>
        <taxon>Eukaryota</taxon>
        <taxon>Viridiplantae</taxon>
        <taxon>Streptophyta</taxon>
        <taxon>Embryophyta</taxon>
        <taxon>Tracheophyta</taxon>
        <taxon>Spermatophyta</taxon>
        <taxon>Magnoliopsida</taxon>
        <taxon>Liliopsida</taxon>
        <taxon>Poales</taxon>
        <taxon>Poaceae</taxon>
        <taxon>PACMAD clade</taxon>
        <taxon>Panicoideae</taxon>
        <taxon>Andropogonodae</taxon>
        <taxon>Andropogoneae</taxon>
        <taxon>Tripsacinae</taxon>
        <taxon>Zea</taxon>
    </lineage>
</organism>
<evidence type="ECO:0000256" key="1">
    <source>
        <dbReference type="SAM" id="MobiDB-lite"/>
    </source>
</evidence>
<dbReference type="EMBL" id="BT063110">
    <property type="protein sequence ID" value="ACN27807.1"/>
    <property type="molecule type" value="mRNA"/>
</dbReference>
<reference evidence="2" key="2">
    <citation type="submission" date="2012-06" db="EMBL/GenBank/DDBJ databases">
        <authorList>
            <person name="Yu Y."/>
            <person name="Currie J."/>
            <person name="Lomeli R."/>
            <person name="Angelova A."/>
            <person name="Collura K."/>
            <person name="Wissotski M."/>
            <person name="Campos D."/>
            <person name="Kudrna D."/>
            <person name="Golser W."/>
            <person name="Ashely E."/>
            <person name="Descour A."/>
            <person name="Fernandes J."/>
            <person name="Soderlund C."/>
            <person name="Walbot V."/>
        </authorList>
    </citation>
    <scope>NUCLEOTIDE SEQUENCE</scope>
    <source>
        <strain evidence="2">B73</strain>
    </source>
</reference>
<sequence>MTHAHSTTSAPARSRSLIAAQSVPPVATRSSMTSTRSPDRSMAPTRISRQSVPYSRTYFSEITSPGSFLGLRRGMNLAPIASAIAGPNTKPLASIPATASMPIPRYRSTNRSTASLNTLGRSSSVVMSLNMMPDRKPPNGARMMHAHTHIHKSARSRKKKERSALLASGGVINRRAARGWRLERNERMNTRRPRARACTHLAWGSAARRGWRRKCPAAGGRPRRRGLQPARGRPPCPPAWRWCRPPSG</sequence>
<feature type="compositionally biased region" description="Polar residues" evidence="1">
    <location>
        <begin position="1"/>
        <end position="11"/>
    </location>
</feature>
<proteinExistence type="evidence at transcript level"/>
<name>C0P491_MAIZE</name>
<dbReference type="AlphaFoldDB" id="C0P491"/>
<feature type="region of interest" description="Disordered" evidence="1">
    <location>
        <begin position="1"/>
        <end position="49"/>
    </location>
</feature>
<reference evidence="2" key="1">
    <citation type="journal article" date="2009" name="PLoS Genet.">
        <title>Sequencing, mapping, and analysis of 27,455 maize full-length cDNAs.</title>
        <authorList>
            <person name="Soderlund C."/>
            <person name="Descour A."/>
            <person name="Kudrna D."/>
            <person name="Bomhoff M."/>
            <person name="Boyd L."/>
            <person name="Currie J."/>
            <person name="Angelova A."/>
            <person name="Collura K."/>
            <person name="Wissotski M."/>
            <person name="Ashley E."/>
            <person name="Morrow D."/>
            <person name="Fernandes J."/>
            <person name="Walbot V."/>
            <person name="Yu Y."/>
        </authorList>
    </citation>
    <scope>NUCLEOTIDE SEQUENCE</scope>
    <source>
        <strain evidence="2">B73</strain>
    </source>
</reference>
<evidence type="ECO:0000313" key="2">
    <source>
        <dbReference type="EMBL" id="ACN27807.1"/>
    </source>
</evidence>
<feature type="compositionally biased region" description="Low complexity" evidence="1">
    <location>
        <begin position="239"/>
        <end position="248"/>
    </location>
</feature>
<protein>
    <submittedName>
        <fullName evidence="2">Uncharacterized protein</fullName>
    </submittedName>
</protein>
<feature type="compositionally biased region" description="Basic residues" evidence="1">
    <location>
        <begin position="214"/>
        <end position="226"/>
    </location>
</feature>